<feature type="transmembrane region" description="Helical" evidence="6">
    <location>
        <begin position="173"/>
        <end position="191"/>
    </location>
</feature>
<accession>A0A430AX66</accession>
<dbReference type="CDD" id="cd17353">
    <property type="entry name" value="MFS_OFA_like"/>
    <property type="match status" value="1"/>
</dbReference>
<dbReference type="Proteomes" id="UP000287605">
    <property type="component" value="Unassembled WGS sequence"/>
</dbReference>
<proteinExistence type="predicted"/>
<keyword evidence="4 6" id="KW-1133">Transmembrane helix</keyword>
<feature type="transmembrane region" description="Helical" evidence="6">
    <location>
        <begin position="137"/>
        <end position="158"/>
    </location>
</feature>
<dbReference type="InterPro" id="IPR020846">
    <property type="entry name" value="MFS_dom"/>
</dbReference>
<feature type="domain" description="Major facilitator superfamily (MFS) profile" evidence="7">
    <location>
        <begin position="1"/>
        <end position="415"/>
    </location>
</feature>
<dbReference type="PANTHER" id="PTHR43385">
    <property type="entry name" value="RIBOFLAVIN TRANSPORTER RIBJ"/>
    <property type="match status" value="1"/>
</dbReference>
<feature type="transmembrane region" description="Helical" evidence="6">
    <location>
        <begin position="237"/>
        <end position="258"/>
    </location>
</feature>
<feature type="transmembrane region" description="Helical" evidence="6">
    <location>
        <begin position="302"/>
        <end position="319"/>
    </location>
</feature>
<keyword evidence="2" id="KW-0813">Transport</keyword>
<keyword evidence="5 6" id="KW-0472">Membrane</keyword>
<dbReference type="InterPro" id="IPR036259">
    <property type="entry name" value="MFS_trans_sf"/>
</dbReference>
<dbReference type="OrthoDB" id="9793415at2"/>
<feature type="transmembrane region" description="Helical" evidence="6">
    <location>
        <begin position="325"/>
        <end position="348"/>
    </location>
</feature>
<keyword evidence="9" id="KW-1185">Reference proteome</keyword>
<feature type="transmembrane region" description="Helical" evidence="6">
    <location>
        <begin position="77"/>
        <end position="99"/>
    </location>
</feature>
<evidence type="ECO:0000313" key="9">
    <source>
        <dbReference type="Proteomes" id="UP000287605"/>
    </source>
</evidence>
<evidence type="ECO:0000256" key="4">
    <source>
        <dbReference type="ARBA" id="ARBA00022989"/>
    </source>
</evidence>
<feature type="transmembrane region" description="Helical" evidence="6">
    <location>
        <begin position="360"/>
        <end position="383"/>
    </location>
</feature>
<dbReference type="GO" id="GO:0022857">
    <property type="term" value="F:transmembrane transporter activity"/>
    <property type="evidence" value="ECO:0007669"/>
    <property type="project" value="InterPro"/>
</dbReference>
<gene>
    <name evidence="8" type="ORF">CBF29_05810</name>
</gene>
<dbReference type="InterPro" id="IPR011701">
    <property type="entry name" value="MFS"/>
</dbReference>
<feature type="transmembrane region" description="Helical" evidence="6">
    <location>
        <begin position="45"/>
        <end position="65"/>
    </location>
</feature>
<dbReference type="InterPro" id="IPR052983">
    <property type="entry name" value="MFS_Riboflavin_Transporter"/>
</dbReference>
<comment type="caution">
    <text evidence="8">The sequence shown here is derived from an EMBL/GenBank/DDBJ whole genome shotgun (WGS) entry which is preliminary data.</text>
</comment>
<dbReference type="Gene3D" id="1.20.1250.20">
    <property type="entry name" value="MFS general substrate transporter like domains"/>
    <property type="match status" value="2"/>
</dbReference>
<dbReference type="PANTHER" id="PTHR43385:SF1">
    <property type="entry name" value="RIBOFLAVIN TRANSPORTER RIBJ"/>
    <property type="match status" value="1"/>
</dbReference>
<protein>
    <submittedName>
        <fullName evidence="8">MFS transporter</fullName>
    </submittedName>
</protein>
<evidence type="ECO:0000313" key="8">
    <source>
        <dbReference type="EMBL" id="RSU12643.1"/>
    </source>
</evidence>
<dbReference type="SUPFAM" id="SSF103473">
    <property type="entry name" value="MFS general substrate transporter"/>
    <property type="match status" value="1"/>
</dbReference>
<dbReference type="GO" id="GO:0005886">
    <property type="term" value="C:plasma membrane"/>
    <property type="evidence" value="ECO:0007669"/>
    <property type="project" value="UniProtKB-SubCell"/>
</dbReference>
<evidence type="ECO:0000256" key="3">
    <source>
        <dbReference type="ARBA" id="ARBA00022692"/>
    </source>
</evidence>
<evidence type="ECO:0000256" key="2">
    <source>
        <dbReference type="ARBA" id="ARBA00022448"/>
    </source>
</evidence>
<dbReference type="EMBL" id="NGKA01000007">
    <property type="protein sequence ID" value="RSU12643.1"/>
    <property type="molecule type" value="Genomic_DNA"/>
</dbReference>
<feature type="transmembrane region" description="Helical" evidence="6">
    <location>
        <begin position="270"/>
        <end position="290"/>
    </location>
</feature>
<reference evidence="8 9" key="1">
    <citation type="submission" date="2017-05" db="EMBL/GenBank/DDBJ databases">
        <title>Vagococcus spp. assemblies.</title>
        <authorList>
            <person name="Gulvik C.A."/>
        </authorList>
    </citation>
    <scope>NUCLEOTIDE SEQUENCE [LARGE SCALE GENOMIC DNA]</scope>
    <source>
        <strain evidence="8 9">CCUG 51432</strain>
    </source>
</reference>
<sequence>MAQTKKLKNRWLVALSGVALHLSIGSAYAWSIFTTPIQEVTSWKASQISFAFSIAIFCLGFSAAFMGRYTDKYGPRVTGTISSIFFGLGIALTGVAISIESLPMLYLSYGLIAGIGLGTGYVTPVSTMMAWFPDRRGLATGMAIMGFGFATLVTTPIAEALMNASNIGLVKTFYVLGAAYFVIMFLASQYIEKPPVGWKPKGYEEETPAESEVQTSGNSSGIVELTAAEALKTKRFWMLWLMLFINITCGIALVSSASPMAQKVTGMSTGLAATMVAIMGIFNGGGRFVWATVSDYMGRANVFTAYFIIDIVALALLYFTKSPIAFAILICIIMTCYGGGFSAVPAFISDIFGTKAVASIHGYILTAWAMAGMAGPLILSFTADKTGSYSSAIVIFIVMSAIALILSFLIRADIKKSAAPANSQQS</sequence>
<evidence type="ECO:0000256" key="5">
    <source>
        <dbReference type="ARBA" id="ARBA00023136"/>
    </source>
</evidence>
<dbReference type="RefSeq" id="WP_126808377.1">
    <property type="nucleotide sequence ID" value="NZ_NGKA01000007.1"/>
</dbReference>
<evidence type="ECO:0000256" key="1">
    <source>
        <dbReference type="ARBA" id="ARBA00004651"/>
    </source>
</evidence>
<dbReference type="AlphaFoldDB" id="A0A430AX66"/>
<feature type="transmembrane region" description="Helical" evidence="6">
    <location>
        <begin position="389"/>
        <end position="410"/>
    </location>
</feature>
<evidence type="ECO:0000259" key="7">
    <source>
        <dbReference type="PROSITE" id="PS50850"/>
    </source>
</evidence>
<name>A0A430AX66_9ENTE</name>
<organism evidence="8 9">
    <name type="scientific">Vagococcus elongatus</name>
    <dbReference type="NCBI Taxonomy" id="180344"/>
    <lineage>
        <taxon>Bacteria</taxon>
        <taxon>Bacillati</taxon>
        <taxon>Bacillota</taxon>
        <taxon>Bacilli</taxon>
        <taxon>Lactobacillales</taxon>
        <taxon>Enterococcaceae</taxon>
        <taxon>Vagococcus</taxon>
    </lineage>
</organism>
<dbReference type="PROSITE" id="PS50850">
    <property type="entry name" value="MFS"/>
    <property type="match status" value="1"/>
</dbReference>
<dbReference type="Pfam" id="PF07690">
    <property type="entry name" value="MFS_1"/>
    <property type="match status" value="1"/>
</dbReference>
<feature type="transmembrane region" description="Helical" evidence="6">
    <location>
        <begin position="105"/>
        <end position="125"/>
    </location>
</feature>
<keyword evidence="3 6" id="KW-0812">Transmembrane</keyword>
<comment type="subcellular location">
    <subcellularLocation>
        <location evidence="1">Cell membrane</location>
        <topology evidence="1">Multi-pass membrane protein</topology>
    </subcellularLocation>
</comment>
<evidence type="ECO:0000256" key="6">
    <source>
        <dbReference type="SAM" id="Phobius"/>
    </source>
</evidence>